<dbReference type="STRING" id="701521.PECL_386"/>
<protein>
    <submittedName>
        <fullName evidence="2">Membrane protein</fullName>
    </submittedName>
</protein>
<dbReference type="HOGENOM" id="CLU_2509729_0_0_9"/>
<evidence type="ECO:0000256" key="1">
    <source>
        <dbReference type="SAM" id="Phobius"/>
    </source>
</evidence>
<dbReference type="PATRIC" id="fig|701521.8.peg.364"/>
<dbReference type="Proteomes" id="UP000005444">
    <property type="component" value="Chromosome"/>
</dbReference>
<dbReference type="AlphaFoldDB" id="G8PB65"/>
<keyword evidence="1" id="KW-0472">Membrane</keyword>
<keyword evidence="1" id="KW-1133">Transmembrane helix</keyword>
<gene>
    <name evidence="2" type="ordered locus">PECL_386</name>
</gene>
<feature type="transmembrane region" description="Helical" evidence="1">
    <location>
        <begin position="65"/>
        <end position="84"/>
    </location>
</feature>
<evidence type="ECO:0000313" key="3">
    <source>
        <dbReference type="Proteomes" id="UP000005444"/>
    </source>
</evidence>
<dbReference type="EMBL" id="CP003137">
    <property type="protein sequence ID" value="AEV94694.1"/>
    <property type="molecule type" value="Genomic_DNA"/>
</dbReference>
<sequence>MRPKFWGDFIVAIATSIALIIGYLTNYFQKTSGYSEIEKILIIVLVIGVIYNIRRDMDRANKWEAMSAMLLGLVFIVAVIVIAFV</sequence>
<name>G8PB65_PEDCP</name>
<reference evidence="2 3" key="1">
    <citation type="journal article" date="2012" name="J. Bacteriol.">
        <title>Complete Genome Sequence of the Beer Spoilage Organism Pediococcus claussenii ATCC BAA-344T.</title>
        <authorList>
            <person name="Pittet V."/>
            <person name="Abegunde T."/>
            <person name="Marfleet T."/>
            <person name="Haakensen M."/>
            <person name="Morrow K."/>
            <person name="Jayaprakash T."/>
            <person name="Schroeder K."/>
            <person name="Trost B."/>
            <person name="Byrns S."/>
            <person name="Bergsveinson J."/>
            <person name="Kusalik A."/>
            <person name="Ziola B."/>
        </authorList>
    </citation>
    <scope>NUCLEOTIDE SEQUENCE [LARGE SCALE GENOMIC DNA]</scope>
    <source>
        <strain evidence="2 3">ATCC BAA-344</strain>
    </source>
</reference>
<keyword evidence="1" id="KW-0812">Transmembrane</keyword>
<proteinExistence type="predicted"/>
<dbReference type="RefSeq" id="WP_014214892.1">
    <property type="nucleotide sequence ID" value="NC_016605.1"/>
</dbReference>
<dbReference type="KEGG" id="pce:PECL_386"/>
<feature type="transmembrane region" description="Helical" evidence="1">
    <location>
        <begin position="5"/>
        <end position="25"/>
    </location>
</feature>
<accession>G8PB65</accession>
<organism evidence="2 3">
    <name type="scientific">Pediococcus claussenii (strain ATCC BAA-344 / DSM 14800 / JCM 18046 / KCTC 3811 / LMG 21948 / P06)</name>
    <dbReference type="NCBI Taxonomy" id="701521"/>
    <lineage>
        <taxon>Bacteria</taxon>
        <taxon>Bacillati</taxon>
        <taxon>Bacillota</taxon>
        <taxon>Bacilli</taxon>
        <taxon>Lactobacillales</taxon>
        <taxon>Lactobacillaceae</taxon>
        <taxon>Pediococcus</taxon>
    </lineage>
</organism>
<feature type="transmembrane region" description="Helical" evidence="1">
    <location>
        <begin position="37"/>
        <end position="53"/>
    </location>
</feature>
<keyword evidence="3" id="KW-1185">Reference proteome</keyword>
<evidence type="ECO:0000313" key="2">
    <source>
        <dbReference type="EMBL" id="AEV94694.1"/>
    </source>
</evidence>